<dbReference type="Proteomes" id="UP001064048">
    <property type="component" value="Chromosome 18"/>
</dbReference>
<accession>A0ACC0KRM3</accession>
<evidence type="ECO:0000313" key="1">
    <source>
        <dbReference type="EMBL" id="KAI8438706.1"/>
    </source>
</evidence>
<protein>
    <submittedName>
        <fullName evidence="1">Uncharacterized protein</fullName>
    </submittedName>
</protein>
<gene>
    <name evidence="1" type="ORF">MSG28_011119</name>
</gene>
<dbReference type="EMBL" id="CM046118">
    <property type="protein sequence ID" value="KAI8438706.1"/>
    <property type="molecule type" value="Genomic_DNA"/>
</dbReference>
<organism evidence="1 2">
    <name type="scientific">Choristoneura fumiferana</name>
    <name type="common">Spruce budworm moth</name>
    <name type="synonym">Archips fumiferana</name>
    <dbReference type="NCBI Taxonomy" id="7141"/>
    <lineage>
        <taxon>Eukaryota</taxon>
        <taxon>Metazoa</taxon>
        <taxon>Ecdysozoa</taxon>
        <taxon>Arthropoda</taxon>
        <taxon>Hexapoda</taxon>
        <taxon>Insecta</taxon>
        <taxon>Pterygota</taxon>
        <taxon>Neoptera</taxon>
        <taxon>Endopterygota</taxon>
        <taxon>Lepidoptera</taxon>
        <taxon>Glossata</taxon>
        <taxon>Ditrysia</taxon>
        <taxon>Tortricoidea</taxon>
        <taxon>Tortricidae</taxon>
        <taxon>Tortricinae</taxon>
        <taxon>Choristoneura</taxon>
    </lineage>
</organism>
<name>A0ACC0KRM3_CHOFU</name>
<evidence type="ECO:0000313" key="2">
    <source>
        <dbReference type="Proteomes" id="UP001064048"/>
    </source>
</evidence>
<reference evidence="1 2" key="1">
    <citation type="journal article" date="2022" name="Genome Biol. Evol.">
        <title>The Spruce Budworm Genome: Reconstructing the Evolutionary History of Antifreeze Proteins.</title>
        <authorList>
            <person name="Beliveau C."/>
            <person name="Gagne P."/>
            <person name="Picq S."/>
            <person name="Vernygora O."/>
            <person name="Keeling C.I."/>
            <person name="Pinkney K."/>
            <person name="Doucet D."/>
            <person name="Wen F."/>
            <person name="Johnston J.S."/>
            <person name="Maaroufi H."/>
            <person name="Boyle B."/>
            <person name="Laroche J."/>
            <person name="Dewar K."/>
            <person name="Juretic N."/>
            <person name="Blackburn G."/>
            <person name="Nisole A."/>
            <person name="Brunet B."/>
            <person name="Brandao M."/>
            <person name="Lumley L."/>
            <person name="Duan J."/>
            <person name="Quan G."/>
            <person name="Lucarotti C.J."/>
            <person name="Roe A.D."/>
            <person name="Sperling F.A.H."/>
            <person name="Levesque R.C."/>
            <person name="Cusson M."/>
        </authorList>
    </citation>
    <scope>NUCLEOTIDE SEQUENCE [LARGE SCALE GENOMIC DNA]</scope>
    <source>
        <strain evidence="1">Glfc:IPQL:Cfum</strain>
    </source>
</reference>
<keyword evidence="2" id="KW-1185">Reference proteome</keyword>
<proteinExistence type="predicted"/>
<comment type="caution">
    <text evidence="1">The sequence shown here is derived from an EMBL/GenBank/DDBJ whole genome shotgun (WGS) entry which is preliminary data.</text>
</comment>
<sequence length="123" mass="14836">MILPPSDVTHSEYYFGKCRKEEGYVFYSHTHLDHMEVLGKIIVRGWVDVPRIPTCIVLRATSHPEDMLRSTSHNFQMCVPRITYCHSHERIKYYYFEWYLPEDMEGGMNWDIYFYGPPSLYWE</sequence>